<organism evidence="1 2">
    <name type="scientific">Stakelama flava</name>
    <dbReference type="NCBI Taxonomy" id="2860338"/>
    <lineage>
        <taxon>Bacteria</taxon>
        <taxon>Pseudomonadati</taxon>
        <taxon>Pseudomonadota</taxon>
        <taxon>Alphaproteobacteria</taxon>
        <taxon>Sphingomonadales</taxon>
        <taxon>Sphingomonadaceae</taxon>
        <taxon>Stakelama</taxon>
    </lineage>
</organism>
<name>A0ABS6XN57_9SPHN</name>
<dbReference type="Proteomes" id="UP001197214">
    <property type="component" value="Unassembled WGS sequence"/>
</dbReference>
<protein>
    <submittedName>
        <fullName evidence="1">Uncharacterized protein</fullName>
    </submittedName>
</protein>
<gene>
    <name evidence="1" type="ORF">KY084_08120</name>
</gene>
<reference evidence="1 2" key="1">
    <citation type="submission" date="2021-07" db="EMBL/GenBank/DDBJ databases">
        <title>Stakelama flava sp. nov., a novel endophytic bacterium isolated from branch of Kandelia candel.</title>
        <authorList>
            <person name="Tuo L."/>
        </authorList>
    </citation>
    <scope>NUCLEOTIDE SEQUENCE [LARGE SCALE GENOMIC DNA]</scope>
    <source>
        <strain evidence="1 2">CBK3Z-3</strain>
    </source>
</reference>
<accession>A0ABS6XN57</accession>
<keyword evidence="2" id="KW-1185">Reference proteome</keyword>
<proteinExistence type="predicted"/>
<sequence length="169" mass="17526">MIRVLLCALLIAGCSGSDGGGSDRAPRSAPDLETAAIRRGVIRDPESGVLTGLYARDTDRVCIVPQGMGYRIGVSVDYGDSIMCSGTGHANRAGETLHIELGGGSACSFDARFDDGHIIFPGKVPPGCEALCTRRASLAGLEVDPISVSRSEAAAMRDSRNRALCETGG</sequence>
<comment type="caution">
    <text evidence="1">The sequence shown here is derived from an EMBL/GenBank/DDBJ whole genome shotgun (WGS) entry which is preliminary data.</text>
</comment>
<evidence type="ECO:0000313" key="2">
    <source>
        <dbReference type="Proteomes" id="UP001197214"/>
    </source>
</evidence>
<evidence type="ECO:0000313" key="1">
    <source>
        <dbReference type="EMBL" id="MBW4330841.1"/>
    </source>
</evidence>
<dbReference type="EMBL" id="JAHWZX010000006">
    <property type="protein sequence ID" value="MBW4330841.1"/>
    <property type="molecule type" value="Genomic_DNA"/>
</dbReference>